<evidence type="ECO:0000313" key="5">
    <source>
        <dbReference type="Proteomes" id="UP000070442"/>
    </source>
</evidence>
<protein>
    <submittedName>
        <fullName evidence="4">Copper amine oxidase domain protein</fullName>
    </submittedName>
</protein>
<reference evidence="5" key="1">
    <citation type="submission" date="2016-01" db="EMBL/GenBank/DDBJ databases">
        <authorList>
            <person name="Mitreva M."/>
            <person name="Pepin K.H."/>
            <person name="Mihindukulasuriya K.A."/>
            <person name="Fulton R."/>
            <person name="Fronick C."/>
            <person name="O'Laughlin M."/>
            <person name="Miner T."/>
            <person name="Herter B."/>
            <person name="Rosa B.A."/>
            <person name="Cordes M."/>
            <person name="Tomlinson C."/>
            <person name="Wollam A."/>
            <person name="Palsikar V.B."/>
            <person name="Mardis E.R."/>
            <person name="Wilson R.K."/>
        </authorList>
    </citation>
    <scope>NUCLEOTIDE SEQUENCE [LARGE SCALE GENOMIC DNA]</scope>
    <source>
        <strain evidence="5">DNF00729</strain>
    </source>
</reference>
<dbReference type="OrthoDB" id="9809781at2"/>
<evidence type="ECO:0000256" key="1">
    <source>
        <dbReference type="SAM" id="SignalP"/>
    </source>
</evidence>
<dbReference type="InterPro" id="IPR018711">
    <property type="entry name" value="NAGPA"/>
</dbReference>
<keyword evidence="1" id="KW-0732">Signal</keyword>
<organism evidence="4 5">
    <name type="scientific">Aedoeadaptatus coxii</name>
    <dbReference type="NCBI Taxonomy" id="755172"/>
    <lineage>
        <taxon>Bacteria</taxon>
        <taxon>Bacillati</taxon>
        <taxon>Bacillota</taxon>
        <taxon>Tissierellia</taxon>
        <taxon>Tissierellales</taxon>
        <taxon>Peptoniphilaceae</taxon>
        <taxon>Aedoeadaptatus</taxon>
    </lineage>
</organism>
<dbReference type="Pfam" id="PF09992">
    <property type="entry name" value="NAGPA"/>
    <property type="match status" value="1"/>
</dbReference>
<dbReference type="Proteomes" id="UP000070442">
    <property type="component" value="Unassembled WGS sequence"/>
</dbReference>
<evidence type="ECO:0000313" key="4">
    <source>
        <dbReference type="EMBL" id="KXB64863.1"/>
    </source>
</evidence>
<accession>A0A134AAU9</accession>
<feature type="domain" description="Phosphodiester glycosidase" evidence="3">
    <location>
        <begin position="207"/>
        <end position="385"/>
    </location>
</feature>
<dbReference type="PANTHER" id="PTHR40446">
    <property type="entry name" value="N-ACETYLGLUCOSAMINE-1-PHOSPHODIESTER ALPHA-N-ACETYLGLUCOSAMINIDASE"/>
    <property type="match status" value="1"/>
</dbReference>
<dbReference type="InterPro" id="IPR012854">
    <property type="entry name" value="Cu_amine_oxidase-like_N"/>
</dbReference>
<dbReference type="SUPFAM" id="SSF55383">
    <property type="entry name" value="Copper amine oxidase, domain N"/>
    <property type="match status" value="2"/>
</dbReference>
<dbReference type="STRING" id="755172.HMPREF1863_01782"/>
<keyword evidence="5" id="KW-1185">Reference proteome</keyword>
<dbReference type="Gene3D" id="3.30.457.10">
    <property type="entry name" value="Copper amine oxidase-like, N-terminal domain"/>
    <property type="match status" value="1"/>
</dbReference>
<feature type="domain" description="Copper amine oxidase-like N-terminal" evidence="2">
    <location>
        <begin position="591"/>
        <end position="697"/>
    </location>
</feature>
<dbReference type="PANTHER" id="PTHR40446:SF2">
    <property type="entry name" value="N-ACETYLGLUCOSAMINE-1-PHOSPHODIESTER ALPHA-N-ACETYLGLUCOSAMINIDASE"/>
    <property type="match status" value="1"/>
</dbReference>
<evidence type="ECO:0000259" key="2">
    <source>
        <dbReference type="Pfam" id="PF07833"/>
    </source>
</evidence>
<comment type="caution">
    <text evidence="4">The sequence shown here is derived from an EMBL/GenBank/DDBJ whole genome shotgun (WGS) entry which is preliminary data.</text>
</comment>
<dbReference type="RefSeq" id="WP_068369916.1">
    <property type="nucleotide sequence ID" value="NZ_CAMQER010000004.1"/>
</dbReference>
<dbReference type="InterPro" id="IPR036582">
    <property type="entry name" value="Mao_N_sf"/>
</dbReference>
<name>A0A134AAU9_9FIRM</name>
<feature type="chain" id="PRO_5007461434" evidence="1">
    <location>
        <begin position="27"/>
        <end position="703"/>
    </location>
</feature>
<dbReference type="EMBL" id="LSDG01000046">
    <property type="protein sequence ID" value="KXB64863.1"/>
    <property type="molecule type" value="Genomic_DNA"/>
</dbReference>
<dbReference type="PATRIC" id="fig|755172.3.peg.1738"/>
<sequence>MKHCKPYVFIFALVLFLLASAHPAEAAAIKENGRVQISPGVIRREMRVNVGGRNHIVDVIQVNLNNPYASLEVLAGAGTYTRKDTVLNMANRTDAYAAINGDFFNMTKQGAPFGPSVVGGKLQSSPLQSIGLYGFGVDGNRRAHIESFTFSGGAYASDGASYPISGLNKADYIINHTQVHSHKDAIQLYNDFWTARTRGLKGSGEVLVAGNGRVEKVSLNGPLPMATPKGKYILQVNGRAKDFIRKHVPVGSTLRLNYRVNPNRNWKFLIGGHALLVENGRPKLYTMDADSIDGVRARSAAAISKDGKTVYLLATEGRNRKSGGMRLAEWAAAVSYFGVDKAINLDGGGSTTMVARSHGDFKNTVIAHPERNAAQRRIVNGIGVMNKAPRTAVAGGEIAGPNSLVLGEVATYKLKKAWDSNYHPVQPTSVGYSLTDTAFGKNAWIYSRFLSPNMGKTNIVLTMKNGVTAQLPVTISSPAAMKSLNLAATRNGNRITLAPKGKTKNGRLIELDPNQMNWNVKNAQAAIDTESWKKPTGQGLNAPAAVFTLKPDGHAYAAIEATFGNQSAYYLVDSPGYTKLAMTVGKTAYTVAGRKMTMDTTPVIENSRTLVPLRFVLESYGADVQWNPEERTAIVHYKGKTLELPTDRKEAHINGKSVPLDVGAAIRDDRTVIPLRFVAENLGMEVYYGKSDRTISIYEKQSR</sequence>
<proteinExistence type="predicted"/>
<feature type="signal peptide" evidence="1">
    <location>
        <begin position="1"/>
        <end position="26"/>
    </location>
</feature>
<dbReference type="Pfam" id="PF07833">
    <property type="entry name" value="Cu_amine_oxidN1"/>
    <property type="match status" value="1"/>
</dbReference>
<evidence type="ECO:0000259" key="3">
    <source>
        <dbReference type="Pfam" id="PF09992"/>
    </source>
</evidence>
<dbReference type="AlphaFoldDB" id="A0A134AAU9"/>
<gene>
    <name evidence="4" type="ORF">HMPREF1863_01782</name>
</gene>